<feature type="region of interest" description="Disordered" evidence="5">
    <location>
        <begin position="257"/>
        <end position="278"/>
    </location>
</feature>
<dbReference type="InterPro" id="IPR036390">
    <property type="entry name" value="WH_DNA-bd_sf"/>
</dbReference>
<dbReference type="OrthoDB" id="44005at2759"/>
<evidence type="ECO:0000313" key="7">
    <source>
        <dbReference type="EMBL" id="CAB9519155.1"/>
    </source>
</evidence>
<comment type="caution">
    <text evidence="7">The sequence shown here is derived from an EMBL/GenBank/DDBJ whole genome shotgun (WGS) entry which is preliminary data.</text>
</comment>
<feature type="compositionally biased region" description="Basic and acidic residues" evidence="5">
    <location>
        <begin position="128"/>
        <end position="143"/>
    </location>
</feature>
<dbReference type="InterPro" id="IPR000232">
    <property type="entry name" value="HSF_DNA-bd"/>
</dbReference>
<feature type="compositionally biased region" description="Low complexity" evidence="5">
    <location>
        <begin position="152"/>
        <end position="163"/>
    </location>
</feature>
<feature type="compositionally biased region" description="Polar residues" evidence="5">
    <location>
        <begin position="406"/>
        <end position="426"/>
    </location>
</feature>
<accession>A0A9N8EIL3</accession>
<feature type="region of interest" description="Disordered" evidence="5">
    <location>
        <begin position="128"/>
        <end position="176"/>
    </location>
</feature>
<dbReference type="Proteomes" id="UP001153069">
    <property type="component" value="Unassembled WGS sequence"/>
</dbReference>
<dbReference type="GO" id="GO:0003700">
    <property type="term" value="F:DNA-binding transcription factor activity"/>
    <property type="evidence" value="ECO:0007669"/>
    <property type="project" value="InterPro"/>
</dbReference>
<dbReference type="SMART" id="SM00415">
    <property type="entry name" value="HSF"/>
    <property type="match status" value="1"/>
</dbReference>
<evidence type="ECO:0000256" key="4">
    <source>
        <dbReference type="RuleBase" id="RU004020"/>
    </source>
</evidence>
<evidence type="ECO:0000259" key="6">
    <source>
        <dbReference type="SMART" id="SM00415"/>
    </source>
</evidence>
<dbReference type="EMBL" id="CAICTM010000991">
    <property type="protein sequence ID" value="CAB9519155.1"/>
    <property type="molecule type" value="Genomic_DNA"/>
</dbReference>
<sequence length="477" mass="52293">MSLIDTTGLGGTAGSPTCAAGTGNGNDGGSSFPAKLHRMLTDMQDSDSRVVSWASHGRAFKVHDKKTFLAEIMPKYFYQLKYNSFQRQLNLYGFKKIQHQGKDKGSFYHENFLRGRPELTRTIIRTKGKGETGRPRASEKEPDFFAMPPMPTSTKTNTNSSTSCAYSPQNTKTSPFLKDTNFAQTQSIPIANVKAGVKRPAPGSRSWGCQTSLGITQTSMDIHNALIRQTMPKPQEESDRHFAGTEHSRPILNGFTASHQESRPSAASPRGTATNKSEDENVNAFSTMVLPFDWEPTPFQPGACLPITNQNSNTSTCKTHPTTENTKNQNLPSWQMQGMDMSAQSIVLSGRKPPPAKGEKQMVTMGPPVQTQANGVGNNLLLEPRQFSWQAQTTPNPRQPHAQETMARTNTQAPAQFPNSDSMSQHGLANSLVAGASNNPSIQEEKDDCTCLERLLFGSLDGGNVQKQCTHHHHQVM</sequence>
<dbReference type="InterPro" id="IPR036388">
    <property type="entry name" value="WH-like_DNA-bd_sf"/>
</dbReference>
<keyword evidence="2" id="KW-0238">DNA-binding</keyword>
<organism evidence="7 8">
    <name type="scientific">Seminavis robusta</name>
    <dbReference type="NCBI Taxonomy" id="568900"/>
    <lineage>
        <taxon>Eukaryota</taxon>
        <taxon>Sar</taxon>
        <taxon>Stramenopiles</taxon>
        <taxon>Ochrophyta</taxon>
        <taxon>Bacillariophyta</taxon>
        <taxon>Bacillariophyceae</taxon>
        <taxon>Bacillariophycidae</taxon>
        <taxon>Naviculales</taxon>
        <taxon>Naviculaceae</taxon>
        <taxon>Seminavis</taxon>
    </lineage>
</organism>
<keyword evidence="8" id="KW-1185">Reference proteome</keyword>
<dbReference type="Gene3D" id="1.10.10.10">
    <property type="entry name" value="Winged helix-like DNA-binding domain superfamily/Winged helix DNA-binding domain"/>
    <property type="match status" value="1"/>
</dbReference>
<reference evidence="7" key="1">
    <citation type="submission" date="2020-06" db="EMBL/GenBank/DDBJ databases">
        <authorList>
            <consortium name="Plant Systems Biology data submission"/>
        </authorList>
    </citation>
    <scope>NUCLEOTIDE SEQUENCE</scope>
    <source>
        <strain evidence="7">D6</strain>
    </source>
</reference>
<dbReference type="AlphaFoldDB" id="A0A9N8EIL3"/>
<dbReference type="GO" id="GO:0005634">
    <property type="term" value="C:nucleus"/>
    <property type="evidence" value="ECO:0007669"/>
    <property type="project" value="UniProtKB-SubCell"/>
</dbReference>
<dbReference type="GO" id="GO:0043565">
    <property type="term" value="F:sequence-specific DNA binding"/>
    <property type="evidence" value="ECO:0007669"/>
    <property type="project" value="InterPro"/>
</dbReference>
<dbReference type="PANTHER" id="PTHR10015:SF206">
    <property type="entry name" value="HSF-TYPE DNA-BINDING DOMAIN-CONTAINING PROTEIN"/>
    <property type="match status" value="1"/>
</dbReference>
<evidence type="ECO:0000256" key="2">
    <source>
        <dbReference type="ARBA" id="ARBA00023125"/>
    </source>
</evidence>
<dbReference type="Pfam" id="PF00447">
    <property type="entry name" value="HSF_DNA-bind"/>
    <property type="match status" value="1"/>
</dbReference>
<name>A0A9N8EIL3_9STRA</name>
<feature type="region of interest" description="Disordered" evidence="5">
    <location>
        <begin position="391"/>
        <end position="426"/>
    </location>
</feature>
<evidence type="ECO:0000256" key="1">
    <source>
        <dbReference type="ARBA" id="ARBA00004123"/>
    </source>
</evidence>
<feature type="compositionally biased region" description="Polar residues" evidence="5">
    <location>
        <begin position="164"/>
        <end position="174"/>
    </location>
</feature>
<evidence type="ECO:0000313" key="8">
    <source>
        <dbReference type="Proteomes" id="UP001153069"/>
    </source>
</evidence>
<keyword evidence="3" id="KW-0539">Nucleus</keyword>
<comment type="subcellular location">
    <subcellularLocation>
        <location evidence="1">Nucleus</location>
    </subcellularLocation>
</comment>
<dbReference type="PANTHER" id="PTHR10015">
    <property type="entry name" value="HEAT SHOCK TRANSCRIPTION FACTOR"/>
    <property type="match status" value="1"/>
</dbReference>
<evidence type="ECO:0000256" key="5">
    <source>
        <dbReference type="SAM" id="MobiDB-lite"/>
    </source>
</evidence>
<feature type="compositionally biased region" description="Polar residues" evidence="5">
    <location>
        <begin position="257"/>
        <end position="275"/>
    </location>
</feature>
<dbReference type="SUPFAM" id="SSF46785">
    <property type="entry name" value="Winged helix' DNA-binding domain"/>
    <property type="match status" value="1"/>
</dbReference>
<comment type="similarity">
    <text evidence="4">Belongs to the HSF family.</text>
</comment>
<gene>
    <name evidence="7" type="ORF">SEMRO_993_G228930.1</name>
</gene>
<proteinExistence type="inferred from homology"/>
<evidence type="ECO:0000256" key="3">
    <source>
        <dbReference type="ARBA" id="ARBA00023242"/>
    </source>
</evidence>
<feature type="domain" description="HSF-type DNA-binding" evidence="6">
    <location>
        <begin position="28"/>
        <end position="126"/>
    </location>
</feature>
<protein>
    <submittedName>
        <fullName evidence="7">Shock factor protein</fullName>
    </submittedName>
</protein>
<dbReference type="FunFam" id="1.10.10.10:FF:000479">
    <property type="entry name" value="Predicted protein"/>
    <property type="match status" value="1"/>
</dbReference>